<gene>
    <name evidence="5" type="ORF">DMA12_33110</name>
</gene>
<dbReference type="PANTHER" id="PTHR43408">
    <property type="entry name" value="FMN REDUCTASE (NADPH)"/>
    <property type="match status" value="1"/>
</dbReference>
<dbReference type="InterPro" id="IPR005025">
    <property type="entry name" value="FMN_Rdtase-like_dom"/>
</dbReference>
<sequence>MSIPYCSLAVLCAGAGYARPTRLLADRITESVCAVLAAGGVRAEVEVLELGRLAPDLAQCAAGGQASLDLREAIAVVVTADGLVVATPVVATSPSDVFTSFFGILRGGVLSGMPVLLAANSGSRRQPPDIGPVLRGRLSCLHAEPVPTVVVAGPQDWQEPADGGSGRLRERIDQATAELAAVLVSRGR</sequence>
<name>A0A428W5N6_AMYBA</name>
<keyword evidence="1" id="KW-0285">Flavoprotein</keyword>
<dbReference type="PANTHER" id="PTHR43408:SF2">
    <property type="entry name" value="FMN REDUCTASE (NADPH)"/>
    <property type="match status" value="1"/>
</dbReference>
<comment type="caution">
    <text evidence="5">The sequence shown here is derived from an EMBL/GenBank/DDBJ whole genome shotgun (WGS) entry which is preliminary data.</text>
</comment>
<keyword evidence="3" id="KW-0560">Oxidoreductase</keyword>
<evidence type="ECO:0000313" key="6">
    <source>
        <dbReference type="Proteomes" id="UP000286716"/>
    </source>
</evidence>
<keyword evidence="6" id="KW-1185">Reference proteome</keyword>
<evidence type="ECO:0000259" key="4">
    <source>
        <dbReference type="Pfam" id="PF03358"/>
    </source>
</evidence>
<evidence type="ECO:0000256" key="1">
    <source>
        <dbReference type="ARBA" id="ARBA00022630"/>
    </source>
</evidence>
<dbReference type="GO" id="GO:0016491">
    <property type="term" value="F:oxidoreductase activity"/>
    <property type="evidence" value="ECO:0007669"/>
    <property type="project" value="UniProtKB-KW"/>
</dbReference>
<organism evidence="5 6">
    <name type="scientific">Amycolatopsis balhimycina DSM 5908</name>
    <dbReference type="NCBI Taxonomy" id="1081091"/>
    <lineage>
        <taxon>Bacteria</taxon>
        <taxon>Bacillati</taxon>
        <taxon>Actinomycetota</taxon>
        <taxon>Actinomycetes</taxon>
        <taxon>Pseudonocardiales</taxon>
        <taxon>Pseudonocardiaceae</taxon>
        <taxon>Amycolatopsis</taxon>
    </lineage>
</organism>
<dbReference type="OrthoDB" id="3692590at2"/>
<proteinExistence type="predicted"/>
<dbReference type="InterPro" id="IPR051814">
    <property type="entry name" value="NAD(P)H-dep_FMN_reductase"/>
</dbReference>
<feature type="domain" description="NADPH-dependent FMN reductase-like" evidence="4">
    <location>
        <begin position="15"/>
        <end position="157"/>
    </location>
</feature>
<dbReference type="Gene3D" id="3.40.50.360">
    <property type="match status" value="1"/>
</dbReference>
<dbReference type="InterPro" id="IPR029039">
    <property type="entry name" value="Flavoprotein-like_sf"/>
</dbReference>
<dbReference type="AlphaFoldDB" id="A0A428W5N6"/>
<dbReference type="Proteomes" id="UP000286716">
    <property type="component" value="Unassembled WGS sequence"/>
</dbReference>
<reference evidence="5 6" key="1">
    <citation type="submission" date="2018-05" db="EMBL/GenBank/DDBJ databases">
        <title>Evolution of GPA BGCs.</title>
        <authorList>
            <person name="Waglechner N."/>
            <person name="Wright G.D."/>
        </authorList>
    </citation>
    <scope>NUCLEOTIDE SEQUENCE [LARGE SCALE GENOMIC DNA]</scope>
    <source>
        <strain evidence="5 6">DSM 5908</strain>
    </source>
</reference>
<dbReference type="Pfam" id="PF03358">
    <property type="entry name" value="FMN_red"/>
    <property type="match status" value="1"/>
</dbReference>
<evidence type="ECO:0000256" key="3">
    <source>
        <dbReference type="ARBA" id="ARBA00023002"/>
    </source>
</evidence>
<dbReference type="RefSeq" id="WP_020639409.1">
    <property type="nucleotide sequence ID" value="NZ_QHHU01000058.1"/>
</dbReference>
<dbReference type="SUPFAM" id="SSF52218">
    <property type="entry name" value="Flavoproteins"/>
    <property type="match status" value="1"/>
</dbReference>
<evidence type="ECO:0000256" key="2">
    <source>
        <dbReference type="ARBA" id="ARBA00022643"/>
    </source>
</evidence>
<accession>A0A428W5N6</accession>
<keyword evidence="2" id="KW-0288">FMN</keyword>
<evidence type="ECO:0000313" key="5">
    <source>
        <dbReference type="EMBL" id="RSM38386.1"/>
    </source>
</evidence>
<protein>
    <recommendedName>
        <fullName evidence="4">NADPH-dependent FMN reductase-like domain-containing protein</fullName>
    </recommendedName>
</protein>
<dbReference type="EMBL" id="QHHU01000058">
    <property type="protein sequence ID" value="RSM38386.1"/>
    <property type="molecule type" value="Genomic_DNA"/>
</dbReference>